<comment type="caution">
    <text evidence="1">The sequence shown here is derived from an EMBL/GenBank/DDBJ whole genome shotgun (WGS) entry which is preliminary data.</text>
</comment>
<accession>A0ABR2JK70</accession>
<dbReference type="Proteomes" id="UP001470230">
    <property type="component" value="Unassembled WGS sequence"/>
</dbReference>
<gene>
    <name evidence="1" type="ORF">M9Y10_005064</name>
</gene>
<protein>
    <submittedName>
        <fullName evidence="1">Uncharacterized protein</fullName>
    </submittedName>
</protein>
<dbReference type="EMBL" id="JAPFFF010000011">
    <property type="protein sequence ID" value="KAK8878299.1"/>
    <property type="molecule type" value="Genomic_DNA"/>
</dbReference>
<proteinExistence type="predicted"/>
<evidence type="ECO:0000313" key="2">
    <source>
        <dbReference type="Proteomes" id="UP001470230"/>
    </source>
</evidence>
<name>A0ABR2JK70_9EUKA</name>
<reference evidence="1 2" key="1">
    <citation type="submission" date="2024-04" db="EMBL/GenBank/DDBJ databases">
        <title>Tritrichomonas musculus Genome.</title>
        <authorList>
            <person name="Alves-Ferreira E."/>
            <person name="Grigg M."/>
            <person name="Lorenzi H."/>
            <person name="Galac M."/>
        </authorList>
    </citation>
    <scope>NUCLEOTIDE SEQUENCE [LARGE SCALE GENOMIC DNA]</scope>
    <source>
        <strain evidence="1 2">EAF2021</strain>
    </source>
</reference>
<evidence type="ECO:0000313" key="1">
    <source>
        <dbReference type="EMBL" id="KAK8878299.1"/>
    </source>
</evidence>
<sequence length="930" mass="108522">MIENQLSEPGFLNKFVTEAYTTSAGNVEYFQILSKFIGMQNSQDILLNSLTYHDLTEHTIIYIMTSLSKIFAHNQSLISKYHQIFHDFFLNIFPRYPRKPAVVNAASKLFLTVFRDNRQLAKNILLNFNDTFLAGIFISDLVASTNSISEFLYFFEKVINSFKPDFNSIQNDTATSNFYSIQNFQLFSKMISSFKKKNIPSQLIDIIINIGGPKAILNSVNLMDPVSASEFLISLENIINLPIQSFRNQPSRLRYLIEFIEGTIELFRNQQDIKIISALSFITLELNKCSTIRSLKKVDFLEFWLTEILQITMNSMNLNFLNTCPYCFENWMNFWSLIFEFGSFHEEFQFKSFALNLIEKVINNVFPFLIMNSSKICELFIQDDVSSNLFMYISKMCSINYSKAVNMIIESFIRNGIDEIILRIELSNELINSHSNSVEYNEIFDDIKLLNFFQNISLNIKCNSDQTFELLLISLYKSFIGFYGKQKGKKNEIVFAENSQTLIYYLSRTYNNLLYPNLQSESIKLFVSLFDFTLYPQIILKQVIENSELIQKIIDIDFPFCYEKDKKVETMNFYGYFFNLFQNDFSKISMICDSLLSKLNSLNLIQYTLNICGKLFDTCTKDNVNFIYSYYFNKFQPIIRQLTNIESNQNKDLTIFHNLAKFQFTIASACEKRDHFKFMSESILNLFTSTLEIIIMLLKSSNCDDKVFHFSIMAINSFIQNNSLNIGIMMAYKDFTFNQFLIEFFDLLNSKGEICNSIFLIDLLNFFDLFVKNFNILQEQYFNLFLFFLCNVVIKGLSSFKREGIIKTISILSQSFHILDHLNENNENILNELLLAFLSILPGIRTTDSSICLFYLNLSLLNKSIVIKNVEAISASVLDEDKFSFVMHTLSELSNYHLFNNDDYSVYHKKFQKMLEYIKESLIQSYAKAL</sequence>
<keyword evidence="2" id="KW-1185">Reference proteome</keyword>
<organism evidence="1 2">
    <name type="scientific">Tritrichomonas musculus</name>
    <dbReference type="NCBI Taxonomy" id="1915356"/>
    <lineage>
        <taxon>Eukaryota</taxon>
        <taxon>Metamonada</taxon>
        <taxon>Parabasalia</taxon>
        <taxon>Tritrichomonadida</taxon>
        <taxon>Tritrichomonadidae</taxon>
        <taxon>Tritrichomonas</taxon>
    </lineage>
</organism>